<sequence>MKILIVNGYGKCIKGFRSSEHYKQMIKDLLAGKKEMIDTELEFFIADRDTIDDFLYEIDSSFVRVECGKMFDSIDLIFFEGDANLRPWSPNAYKFLIFLRMCMRSNKILFASSFAMQGLVFLIASNIECQLSIVNGLNGSQLGDLSKIKKSMNEIRMSDYFLDNVTGDLYSFNYDTGEWVGKGNAGLHSRRAAEEFKTIGKYIVKAPQYKVQRMKEIDLLYVSKENEVVCSLRKNSMHNYLFYDLPFEFVVPFKNSWDVHPFNFVNPKKTFQTMADCEKGPLVISVSDNIVATQFSIRSKYKETVLMLKNFMGYQLTKLCSGRAQTIPIEIASIKQNDNAMDIYLEQLSRSKYNNQKTIKFNVITEFHHAGFAAKKSNQLDVVVNNSIGKKKFKQTQSKLNPKDLDQLLLYNPSTSTIQLQQQSQQQEPQPKQSIYCSSPNHFDEVRNQAFQRSNIEIIQTLHPSIDPALFAQNRPLWVPGYLSQTRLQKCQMNKKQNTTSEDNPSNTHILTELKYNTTPRIPRGQSQPHFRVIQKDKWMTNKNFQV</sequence>
<protein>
    <submittedName>
        <fullName evidence="1">Uncharacterized protein</fullName>
    </submittedName>
</protein>
<organism evidence="1 2">
    <name type="scientific">Paramecium sonneborni</name>
    <dbReference type="NCBI Taxonomy" id="65129"/>
    <lineage>
        <taxon>Eukaryota</taxon>
        <taxon>Sar</taxon>
        <taxon>Alveolata</taxon>
        <taxon>Ciliophora</taxon>
        <taxon>Intramacronucleata</taxon>
        <taxon>Oligohymenophorea</taxon>
        <taxon>Peniculida</taxon>
        <taxon>Parameciidae</taxon>
        <taxon>Paramecium</taxon>
    </lineage>
</organism>
<dbReference type="AlphaFoldDB" id="A0A8S1PU98"/>
<proteinExistence type="predicted"/>
<evidence type="ECO:0000313" key="1">
    <source>
        <dbReference type="EMBL" id="CAD8106163.1"/>
    </source>
</evidence>
<keyword evidence="2" id="KW-1185">Reference proteome</keyword>
<comment type="caution">
    <text evidence="1">The sequence shown here is derived from an EMBL/GenBank/DDBJ whole genome shotgun (WGS) entry which is preliminary data.</text>
</comment>
<reference evidence="1" key="1">
    <citation type="submission" date="2021-01" db="EMBL/GenBank/DDBJ databases">
        <authorList>
            <consortium name="Genoscope - CEA"/>
            <person name="William W."/>
        </authorList>
    </citation>
    <scope>NUCLEOTIDE SEQUENCE</scope>
</reference>
<evidence type="ECO:0000313" key="2">
    <source>
        <dbReference type="Proteomes" id="UP000692954"/>
    </source>
</evidence>
<name>A0A8S1PU98_9CILI</name>
<dbReference type="OrthoDB" id="289273at2759"/>
<dbReference type="Proteomes" id="UP000692954">
    <property type="component" value="Unassembled WGS sequence"/>
</dbReference>
<accession>A0A8S1PU98</accession>
<dbReference type="EMBL" id="CAJJDN010000086">
    <property type="protein sequence ID" value="CAD8106163.1"/>
    <property type="molecule type" value="Genomic_DNA"/>
</dbReference>
<gene>
    <name evidence="1" type="ORF">PSON_ATCC_30995.1.T0860058</name>
</gene>